<comment type="caution">
    <text evidence="1">The sequence shown here is derived from an EMBL/GenBank/DDBJ whole genome shotgun (WGS) entry which is preliminary data.</text>
</comment>
<reference evidence="1 2" key="1">
    <citation type="submission" date="2024-05" db="EMBL/GenBank/DDBJ databases">
        <title>Haplotype-resolved chromosome-level genome assembly of Huyou (Citrus changshanensis).</title>
        <authorList>
            <person name="Miao C."/>
            <person name="Chen W."/>
            <person name="Wu Y."/>
            <person name="Wang L."/>
            <person name="Zhao S."/>
            <person name="Grierson D."/>
            <person name="Xu C."/>
            <person name="Chen K."/>
        </authorList>
    </citation>
    <scope>NUCLEOTIDE SEQUENCE [LARGE SCALE GENOMIC DNA]</scope>
    <source>
        <strain evidence="1">01-14</strain>
        <tissue evidence="1">Leaf</tissue>
    </source>
</reference>
<evidence type="ECO:0000313" key="1">
    <source>
        <dbReference type="EMBL" id="KAK9229060.1"/>
    </source>
</evidence>
<name>A0AAP0MXS5_9ROSI</name>
<dbReference type="Proteomes" id="UP001428341">
    <property type="component" value="Unassembled WGS sequence"/>
</dbReference>
<dbReference type="AlphaFoldDB" id="A0AAP0MXS5"/>
<protein>
    <submittedName>
        <fullName evidence="1">Uncharacterized protein</fullName>
    </submittedName>
</protein>
<accession>A0AAP0MXS5</accession>
<organism evidence="1 2">
    <name type="scientific">Citrus x changshan-huyou</name>
    <dbReference type="NCBI Taxonomy" id="2935761"/>
    <lineage>
        <taxon>Eukaryota</taxon>
        <taxon>Viridiplantae</taxon>
        <taxon>Streptophyta</taxon>
        <taxon>Embryophyta</taxon>
        <taxon>Tracheophyta</taxon>
        <taxon>Spermatophyta</taxon>
        <taxon>Magnoliopsida</taxon>
        <taxon>eudicotyledons</taxon>
        <taxon>Gunneridae</taxon>
        <taxon>Pentapetalae</taxon>
        <taxon>rosids</taxon>
        <taxon>malvids</taxon>
        <taxon>Sapindales</taxon>
        <taxon>Rutaceae</taxon>
        <taxon>Aurantioideae</taxon>
        <taxon>Citrus</taxon>
    </lineage>
</organism>
<gene>
    <name evidence="1" type="ORF">WN944_022017</name>
</gene>
<dbReference type="EMBL" id="JBCGBO010000001">
    <property type="protein sequence ID" value="KAK9229060.1"/>
    <property type="molecule type" value="Genomic_DNA"/>
</dbReference>
<sequence>MYPNQVRKGNQLQFPKQVSATSVYGDRGCESVVVDPEWLDLGQGRKVTTVTVAVSRSWWIPNGWTSDKEGNSFVLMMEKTLAGIRFALLPRPSHGKACGRRGAVKFSGWTHTDIVNSQPENGVEHGDEDLLGGRNQVTFVHPIVAESKNHGQSQPFAMTETAVPEEELGRVTFKDLPAKEFVIEGANVEYELDR</sequence>
<evidence type="ECO:0000313" key="2">
    <source>
        <dbReference type="Proteomes" id="UP001428341"/>
    </source>
</evidence>
<keyword evidence="2" id="KW-1185">Reference proteome</keyword>
<proteinExistence type="predicted"/>